<sequence>MKIVYSEKSLFNDSAQVGPPFVAEAIAFGPLACVRVGPGFMGRPADEKRAILAHEEGHIAHWHGVTRMLWALIGAPLWAPKATRALVLSQELAADRYACERGHRKSLLRVLRGMRGRYNDATLEPRIARLAKG</sequence>
<dbReference type="EMBL" id="APMQ01000006">
    <property type="protein sequence ID" value="ENZ77487.1"/>
    <property type="molecule type" value="Genomic_DNA"/>
</dbReference>
<evidence type="ECO:0000313" key="1">
    <source>
        <dbReference type="EMBL" id="ENZ77487.1"/>
    </source>
</evidence>
<dbReference type="PATRIC" id="fig|1264675.3.peg.2418"/>
<reference evidence="1 2" key="1">
    <citation type="journal article" date="2013" name="Genome Announc.">
        <title>Draft Genome Sequence for Ralstonia sp. Strain OR214, a Bacterium with Potential for Bioremediation.</title>
        <authorList>
            <person name="Utturkar S.M."/>
            <person name="Bollmann A."/>
            <person name="Brzoska R.M."/>
            <person name="Klingeman D.M."/>
            <person name="Epstein S.E."/>
            <person name="Palumbo A.V."/>
            <person name="Brown S.D."/>
        </authorList>
    </citation>
    <scope>NUCLEOTIDE SEQUENCE [LARGE SCALE GENOMIC DNA]</scope>
    <source>
        <strain evidence="1 2">OR214</strain>
    </source>
</reference>
<comment type="caution">
    <text evidence="1">The sequence shown here is derived from an EMBL/GenBank/DDBJ whole genome shotgun (WGS) entry which is preliminary data.</text>
</comment>
<gene>
    <name evidence="1" type="ORF">OR214_02488</name>
</gene>
<dbReference type="AlphaFoldDB" id="R0E7T6"/>
<organism evidence="1 2">
    <name type="scientific">Ralstonia pickettii OR214</name>
    <dbReference type="NCBI Taxonomy" id="1264675"/>
    <lineage>
        <taxon>Bacteria</taxon>
        <taxon>Pseudomonadati</taxon>
        <taxon>Pseudomonadota</taxon>
        <taxon>Betaproteobacteria</taxon>
        <taxon>Burkholderiales</taxon>
        <taxon>Burkholderiaceae</taxon>
        <taxon>Ralstonia</taxon>
    </lineage>
</organism>
<accession>R0E7T6</accession>
<dbReference type="Proteomes" id="UP000013280">
    <property type="component" value="Unassembled WGS sequence"/>
</dbReference>
<protein>
    <recommendedName>
        <fullName evidence="3">Peptidase M48 domain-containing protein</fullName>
    </recommendedName>
</protein>
<proteinExistence type="predicted"/>
<name>R0E7T6_RALPI</name>
<evidence type="ECO:0000313" key="2">
    <source>
        <dbReference type="Proteomes" id="UP000013280"/>
    </source>
</evidence>
<dbReference type="RefSeq" id="WP_004630966.1">
    <property type="nucleotide sequence ID" value="NZ_APMQ01000006.1"/>
</dbReference>
<evidence type="ECO:0008006" key="3">
    <source>
        <dbReference type="Google" id="ProtNLM"/>
    </source>
</evidence>